<evidence type="ECO:0000313" key="2">
    <source>
        <dbReference type="Proteomes" id="UP001236663"/>
    </source>
</evidence>
<gene>
    <name evidence="1" type="ORF">QWZ15_19085</name>
</gene>
<sequence length="352" mass="39653">MRHVRWIGLLILIGIALGANVIGQTLSKVSLEGQNSWIIPHSAELVPISQSSPRGFRISYEKLSLEKSSWENCNCFYLWGGELGFTDFNNSRVLGNAFLLSGFFEPILWQNHPWRVGLRTKLGISYLSNVYDPDTNPENTFFSSNISFLLSVAPKLSYNLSDTWELFLSGHYNHISNGGQKQPNRGMNFPGIGIGASYWLSKSEFPFFEKPPLSHHFSVILETISTMRDNPEGKGRVPAMGASVDVVHSLSRLNSLGAGAELFWDQSLKSAYGNQRLIPAVFLSHHLIFGRVDFNQRMGFYLVESKKIGQKRRFFQRYGLTYRFPTGFLLGADLKAHGHVAENIGLRLGWVF</sequence>
<keyword evidence="1" id="KW-0378">Hydrolase</keyword>
<reference evidence="2" key="1">
    <citation type="journal article" date="2019" name="Int. J. Syst. Evol. Microbiol.">
        <title>The Global Catalogue of Microorganisms (GCM) 10K type strain sequencing project: providing services to taxonomists for standard genome sequencing and annotation.</title>
        <authorList>
            <consortium name="The Broad Institute Genomics Platform"/>
            <consortium name="The Broad Institute Genome Sequencing Center for Infectious Disease"/>
            <person name="Wu L."/>
            <person name="Ma J."/>
        </authorList>
    </citation>
    <scope>NUCLEOTIDE SEQUENCE [LARGE SCALE GENOMIC DNA]</scope>
    <source>
        <strain evidence="2">CECT 7706</strain>
    </source>
</reference>
<protein>
    <submittedName>
        <fullName evidence="1">Acyloxyacyl hydrolase</fullName>
    </submittedName>
</protein>
<organism evidence="1 2">
    <name type="scientific">Cyclobacterium jeungdonense</name>
    <dbReference type="NCBI Taxonomy" id="708087"/>
    <lineage>
        <taxon>Bacteria</taxon>
        <taxon>Pseudomonadati</taxon>
        <taxon>Bacteroidota</taxon>
        <taxon>Cytophagia</taxon>
        <taxon>Cytophagales</taxon>
        <taxon>Cyclobacteriaceae</taxon>
        <taxon>Cyclobacterium</taxon>
    </lineage>
</organism>
<dbReference type="Gene3D" id="2.40.160.20">
    <property type="match status" value="1"/>
</dbReference>
<comment type="caution">
    <text evidence="1">The sequence shown here is derived from an EMBL/GenBank/DDBJ whole genome shotgun (WGS) entry which is preliminary data.</text>
</comment>
<dbReference type="GO" id="GO:0016787">
    <property type="term" value="F:hydrolase activity"/>
    <property type="evidence" value="ECO:0007669"/>
    <property type="project" value="UniProtKB-KW"/>
</dbReference>
<dbReference type="Pfam" id="PF09411">
    <property type="entry name" value="PagL"/>
    <property type="match status" value="1"/>
</dbReference>
<dbReference type="RefSeq" id="WP_163383534.1">
    <property type="nucleotide sequence ID" value="NZ_JAUFQS010000047.1"/>
</dbReference>
<evidence type="ECO:0000313" key="1">
    <source>
        <dbReference type="EMBL" id="MDN3689936.1"/>
    </source>
</evidence>
<dbReference type="InterPro" id="IPR018550">
    <property type="entry name" value="Lipid-A_deacylase-rel"/>
</dbReference>
<dbReference type="Proteomes" id="UP001236663">
    <property type="component" value="Unassembled WGS sequence"/>
</dbReference>
<proteinExistence type="predicted"/>
<keyword evidence="2" id="KW-1185">Reference proteome</keyword>
<accession>A0ABT8CBP3</accession>
<name>A0ABT8CBP3_9BACT</name>
<dbReference type="EMBL" id="JAUFQS010000047">
    <property type="protein sequence ID" value="MDN3689936.1"/>
    <property type="molecule type" value="Genomic_DNA"/>
</dbReference>